<dbReference type="AlphaFoldDB" id="A0A5B7I215"/>
<evidence type="ECO:0000256" key="1">
    <source>
        <dbReference type="SAM" id="MobiDB-lite"/>
    </source>
</evidence>
<comment type="caution">
    <text evidence="2">The sequence shown here is derived from an EMBL/GenBank/DDBJ whole genome shotgun (WGS) entry which is preliminary data.</text>
</comment>
<dbReference type="EMBL" id="VSRR010051042">
    <property type="protein sequence ID" value="MPC79401.1"/>
    <property type="molecule type" value="Genomic_DNA"/>
</dbReference>
<evidence type="ECO:0000313" key="2">
    <source>
        <dbReference type="EMBL" id="MPC79401.1"/>
    </source>
</evidence>
<name>A0A5B7I215_PORTR</name>
<protein>
    <submittedName>
        <fullName evidence="2">Uncharacterized protein</fullName>
    </submittedName>
</protein>
<gene>
    <name evidence="2" type="ORF">E2C01_073927</name>
</gene>
<feature type="compositionally biased region" description="Low complexity" evidence="1">
    <location>
        <begin position="46"/>
        <end position="60"/>
    </location>
</feature>
<organism evidence="2 3">
    <name type="scientific">Portunus trituberculatus</name>
    <name type="common">Swimming crab</name>
    <name type="synonym">Neptunus trituberculatus</name>
    <dbReference type="NCBI Taxonomy" id="210409"/>
    <lineage>
        <taxon>Eukaryota</taxon>
        <taxon>Metazoa</taxon>
        <taxon>Ecdysozoa</taxon>
        <taxon>Arthropoda</taxon>
        <taxon>Crustacea</taxon>
        <taxon>Multicrustacea</taxon>
        <taxon>Malacostraca</taxon>
        <taxon>Eumalacostraca</taxon>
        <taxon>Eucarida</taxon>
        <taxon>Decapoda</taxon>
        <taxon>Pleocyemata</taxon>
        <taxon>Brachyura</taxon>
        <taxon>Eubrachyura</taxon>
        <taxon>Portunoidea</taxon>
        <taxon>Portunidae</taxon>
        <taxon>Portuninae</taxon>
        <taxon>Portunus</taxon>
    </lineage>
</organism>
<sequence length="80" mass="7958">MPPRWGCWLLRTPPSSPAHGPLTASRPSRPRGWPVTAGGRGGGLRAGRAGQGAASGPAAATRPCPADPAPGDSHTPSSTV</sequence>
<dbReference type="Proteomes" id="UP000324222">
    <property type="component" value="Unassembled WGS sequence"/>
</dbReference>
<keyword evidence="3" id="KW-1185">Reference proteome</keyword>
<reference evidence="2 3" key="1">
    <citation type="submission" date="2019-05" db="EMBL/GenBank/DDBJ databases">
        <title>Another draft genome of Portunus trituberculatus and its Hox gene families provides insights of decapod evolution.</title>
        <authorList>
            <person name="Jeong J.-H."/>
            <person name="Song I."/>
            <person name="Kim S."/>
            <person name="Choi T."/>
            <person name="Kim D."/>
            <person name="Ryu S."/>
            <person name="Kim W."/>
        </authorList>
    </citation>
    <scope>NUCLEOTIDE SEQUENCE [LARGE SCALE GENOMIC DNA]</scope>
    <source>
        <tissue evidence="2">Muscle</tissue>
    </source>
</reference>
<proteinExistence type="predicted"/>
<feature type="region of interest" description="Disordered" evidence="1">
    <location>
        <begin position="1"/>
        <end position="80"/>
    </location>
</feature>
<evidence type="ECO:0000313" key="3">
    <source>
        <dbReference type="Proteomes" id="UP000324222"/>
    </source>
</evidence>
<accession>A0A5B7I215</accession>